<name>A0A016AQ90_BACFG</name>
<comment type="caution">
    <text evidence="1">The sequence shown here is derived from an EMBL/GenBank/DDBJ whole genome shotgun (WGS) entry which is preliminary data.</text>
</comment>
<dbReference type="RefSeq" id="WP_005776881.1">
    <property type="nucleotide sequence ID" value="NZ_JGDS01000050.1"/>
</dbReference>
<protein>
    <submittedName>
        <fullName evidence="1">Uncharacterized protein</fullName>
    </submittedName>
</protein>
<dbReference type="Proteomes" id="UP000020938">
    <property type="component" value="Unassembled WGS sequence"/>
</dbReference>
<reference evidence="1 2" key="1">
    <citation type="submission" date="2014-02" db="EMBL/GenBank/DDBJ databases">
        <authorList>
            <person name="Sears C."/>
            <person name="Carroll K."/>
            <person name="Sack B.R."/>
            <person name="Qadri F."/>
            <person name="Myers L.L."/>
            <person name="Chung G.-T."/>
            <person name="Escheverria P."/>
            <person name="Fraser C.M."/>
            <person name="Sadzewicz L."/>
            <person name="Shefchek K.A."/>
            <person name="Tallon L."/>
            <person name="Das S.P."/>
            <person name="Daugherty S."/>
            <person name="Mongodin E.F."/>
        </authorList>
    </citation>
    <scope>NUCLEOTIDE SEQUENCE [LARGE SCALE GENOMIC DNA]</scope>
    <source>
        <strain evidence="1 2">3976T8</strain>
    </source>
</reference>
<evidence type="ECO:0000313" key="2">
    <source>
        <dbReference type="Proteomes" id="UP000020938"/>
    </source>
</evidence>
<gene>
    <name evidence="1" type="ORF">M123_2109</name>
</gene>
<dbReference type="PATRIC" id="fig|1339314.3.peg.2317"/>
<proteinExistence type="predicted"/>
<organism evidence="1 2">
    <name type="scientific">Bacteroides fragilis str. 3976T8</name>
    <dbReference type="NCBI Taxonomy" id="1339314"/>
    <lineage>
        <taxon>Bacteria</taxon>
        <taxon>Pseudomonadati</taxon>
        <taxon>Bacteroidota</taxon>
        <taxon>Bacteroidia</taxon>
        <taxon>Bacteroidales</taxon>
        <taxon>Bacteroidaceae</taxon>
        <taxon>Bacteroides</taxon>
    </lineage>
</organism>
<dbReference type="AlphaFoldDB" id="A0A016AQ90"/>
<dbReference type="EMBL" id="JGDS01000050">
    <property type="protein sequence ID" value="EXZ73585.1"/>
    <property type="molecule type" value="Genomic_DNA"/>
</dbReference>
<sequence length="51" mass="6123">MKTGGIVFLRRPYKGYRAVELMERLECRWLVRIVESGLELEVYEDELISEF</sequence>
<accession>A0A016AQ90</accession>
<evidence type="ECO:0000313" key="1">
    <source>
        <dbReference type="EMBL" id="EXZ73585.1"/>
    </source>
</evidence>